<organism evidence="6 7">
    <name type="scientific">Seiridium unicorne</name>
    <dbReference type="NCBI Taxonomy" id="138068"/>
    <lineage>
        <taxon>Eukaryota</taxon>
        <taxon>Fungi</taxon>
        <taxon>Dikarya</taxon>
        <taxon>Ascomycota</taxon>
        <taxon>Pezizomycotina</taxon>
        <taxon>Sordariomycetes</taxon>
        <taxon>Xylariomycetidae</taxon>
        <taxon>Amphisphaeriales</taxon>
        <taxon>Sporocadaceae</taxon>
        <taxon>Seiridium</taxon>
    </lineage>
</organism>
<keyword evidence="2" id="KW-0472">Membrane</keyword>
<dbReference type="InterPro" id="IPR048265">
    <property type="entry name" value="Rax2-like_third"/>
</dbReference>
<dbReference type="PANTHER" id="PTHR31778:SF2">
    <property type="entry name" value="BUD SITE SELECTION PROTEIN RAX2"/>
    <property type="match status" value="1"/>
</dbReference>
<evidence type="ECO:0000259" key="3">
    <source>
        <dbReference type="Pfam" id="PF12768"/>
    </source>
</evidence>
<keyword evidence="2" id="KW-0812">Transmembrane</keyword>
<keyword evidence="2" id="KW-1133">Transmembrane helix</keyword>
<dbReference type="SUPFAM" id="SSF117281">
    <property type="entry name" value="Kelch motif"/>
    <property type="match status" value="1"/>
</dbReference>
<evidence type="ECO:0000313" key="7">
    <source>
        <dbReference type="Proteomes" id="UP001408356"/>
    </source>
</evidence>
<dbReference type="InterPro" id="IPR011043">
    <property type="entry name" value="Gal_Oxase/kelch_b-propeller"/>
</dbReference>
<comment type="caution">
    <text evidence="6">The sequence shown here is derived from an EMBL/GenBank/DDBJ whole genome shotgun (WGS) entry which is preliminary data.</text>
</comment>
<dbReference type="Pfam" id="PF20842">
    <property type="entry name" value="Rax2_2"/>
    <property type="match status" value="1"/>
</dbReference>
<feature type="transmembrane region" description="Helical" evidence="2">
    <location>
        <begin position="1134"/>
        <end position="1161"/>
    </location>
</feature>
<dbReference type="InterPro" id="IPR048266">
    <property type="entry name" value="Rax2-like_second"/>
</dbReference>
<feature type="region of interest" description="Disordered" evidence="1">
    <location>
        <begin position="1182"/>
        <end position="1207"/>
    </location>
</feature>
<feature type="domain" description="Rax2-like third" evidence="5">
    <location>
        <begin position="359"/>
        <end position="518"/>
    </location>
</feature>
<evidence type="ECO:0000259" key="5">
    <source>
        <dbReference type="Pfam" id="PF20843"/>
    </source>
</evidence>
<dbReference type="PANTHER" id="PTHR31778">
    <property type="entry name" value="BUD SITE SELECTION PROTEIN RAX2"/>
    <property type="match status" value="1"/>
</dbReference>
<protein>
    <submittedName>
        <fullName evidence="6">Cellular morphogenesis protein</fullName>
    </submittedName>
</protein>
<proteinExistence type="predicted"/>
<dbReference type="SUPFAM" id="SSF50965">
    <property type="entry name" value="Galactose oxidase, central domain"/>
    <property type="match status" value="1"/>
</dbReference>
<dbReference type="InterPro" id="IPR024982">
    <property type="entry name" value="Rax2-like_C"/>
</dbReference>
<evidence type="ECO:0000313" key="6">
    <source>
        <dbReference type="EMBL" id="KAK9421028.1"/>
    </source>
</evidence>
<accession>A0ABR2V284</accession>
<evidence type="ECO:0000256" key="2">
    <source>
        <dbReference type="SAM" id="Phobius"/>
    </source>
</evidence>
<dbReference type="Pfam" id="PF20843">
    <property type="entry name" value="Rax2_3"/>
    <property type="match status" value="1"/>
</dbReference>
<dbReference type="EMBL" id="JARVKF010000212">
    <property type="protein sequence ID" value="KAK9421028.1"/>
    <property type="molecule type" value="Genomic_DNA"/>
</dbReference>
<name>A0ABR2V284_9PEZI</name>
<dbReference type="Proteomes" id="UP001408356">
    <property type="component" value="Unassembled WGS sequence"/>
</dbReference>
<dbReference type="InterPro" id="IPR015915">
    <property type="entry name" value="Kelch-typ_b-propeller"/>
</dbReference>
<gene>
    <name evidence="6" type="ORF">SUNI508_06173</name>
</gene>
<evidence type="ECO:0000259" key="4">
    <source>
        <dbReference type="Pfam" id="PF20842"/>
    </source>
</evidence>
<feature type="domain" description="Rax2-like C-terminal" evidence="3">
    <location>
        <begin position="878"/>
        <end position="1129"/>
    </location>
</feature>
<feature type="domain" description="Rax2-like second" evidence="4">
    <location>
        <begin position="200"/>
        <end position="348"/>
    </location>
</feature>
<evidence type="ECO:0000256" key="1">
    <source>
        <dbReference type="SAM" id="MobiDB-lite"/>
    </source>
</evidence>
<keyword evidence="7" id="KW-1185">Reference proteome</keyword>
<sequence length="1207" mass="125983">MAAALVATLHAWLVPSPDLDLSNLGNTGIAGDFTGISLYQWEGQNESPFTANGSETLMTQLPNGQFINVLDTDASIQTLCSFKGALILGGNFTSLGGREFTAIASLDLNTTALTNLTGITGQVNSLLCDDEANMVYVGGSFQAGTSTNAITWVGNNGWTSLPFAGFNGPVTSITKAKNGHVIFGGSFTGLGNTTSPTESSEMLINLSTANISASQGTTTTGFSDPENVVCKTGGVDGADNTWLLEDNTAGSWTATFQFGFEPTKLRLYNTHQDGRGTKTWRYTALPINGIMNFTYIDPATNQNASCTSECPLSNDSSVQYQDFYFVNRVGMNEFRIDVSEWYGSGGGFDGIALYQEDMYTYAINDFNEPPCSNESFPSTATSTGSWSVTPSGESNSEYLSAQLTGTISSDSAAVTFYPDVRESGNYTVSMYTPGCIQDNTCSSRGQVNVTWTLTSDDQTEDNSKILYQSNNYDKYDVLFSELMDAASSSFRPSIVLTPANNQDISNLTIVAQRISLSLQNSTGGLNGLFEYDPSKATVDTSDFTSSAFDKLGSTFAIRSAVASLAVHDDITYIGGNFSSDSVKNIVGINTDSNSTVELDGGLNGAVSSLYVIDDQIYAGGSFDNTLNGSTSGLNHVAIYNPNGGTWSTLGAGVDGPVASIAPISLNISSDTPETVVALTGSFSTLIAFGDNSEISVSGFAIWVPSQSNWLQNIGGNVPTIDGILTTSLLDASDGTSVYAGSLSSQAMSANGAVTLGETLGTFPVKFTSQSSTSTTSASISKRASVINSTETLSGVQAGAFYNDGAVTILAGHFSATASNGSDINNLVIVDSNNGNTTTGLPSGISEESIFYAVAVQDDNLFAGGRINGTVDGSSVNGLVSYNLANAKFNGQPPALVGYSDIPVVVTSIKVRPNTGDVYVGGSFKSAGSLDCPGVCNYATSDSQWNRPGLGFVGNVSSLLWWTSSTLLAGGQLSMNNSAVYLASYDASSSTWSAFSSASSLPGPVDAITSANSENTQLWAAGTASDSTSVYLMKYDGSTWQSAGISLNADSVVKSLQVFTVTSSHDSTSLMDANQVLMITGSLSIPGFGTASSALFNGTTLQPYALTGNTGNTPGSISHVFVQNENFFTSGSSGLAVGFIVLIALAISLGLMLLIVVAGLLLDRYRKKRDGYVPAPTSMYDRGGGMSRIPPEELLDSLGKGRAGAPHI</sequence>
<reference evidence="6 7" key="1">
    <citation type="journal article" date="2024" name="J. Plant Pathol.">
        <title>Sequence and assembly of the genome of Seiridium unicorne, isolate CBS 538.82, causal agent of cypress canker disease.</title>
        <authorList>
            <person name="Scali E."/>
            <person name="Rocca G.D."/>
            <person name="Danti R."/>
            <person name="Garbelotto M."/>
            <person name="Barberini S."/>
            <person name="Baroncelli R."/>
            <person name="Emiliani G."/>
        </authorList>
    </citation>
    <scope>NUCLEOTIDE SEQUENCE [LARGE SCALE GENOMIC DNA]</scope>
    <source>
        <strain evidence="6 7">BM-138-508</strain>
    </source>
</reference>
<dbReference type="Pfam" id="PF12768">
    <property type="entry name" value="Rax2"/>
    <property type="match status" value="1"/>
</dbReference>